<dbReference type="SUPFAM" id="SSF50998">
    <property type="entry name" value="Quinoprotein alcohol dehydrogenase-like"/>
    <property type="match status" value="1"/>
</dbReference>
<gene>
    <name evidence="1" type="ORF">B9Q12_01740</name>
</gene>
<accession>A0A2R6C1V2</accession>
<sequence length="583" mass="62272">MFNRTGTPLWSYQFPSPFASVADVAVSPNGMYVAALAIGAPGNPVGELAFFSASGHLLWTYSNNNPYWGTHMASFNKNGSLLAVSIGNGFADAGWVYLFNPTGDIVWVRSLPSTDPYNVYLSPNGEHVVVQTSALFNVNGGFTALLNGSTGAILWNYTTGTDGSDQSTFSEDMAVSPNWNTIAAANYGEGSSYNGVYLFNTAGLIAKYPLAGQVVGILDNGTLLVGVGSTLYLLEPLGSVYSSVNLPSNATYVSTSVSDGYAVGTGSGVLLYPGKTSSVSVTTTFGNISIIPYSVDHVLATSLPGYVVVELYNSTYHVSELLSGSDSGALFTHLEAGEYYVSVYHYPDTSLNITEYWGTANVDVVGGVTTYYDFMRSTPYISGVSAGSRLVPPGTSVVLNLNITNPESLSLQTVVGVWVYSRVSNSLEPNVTSGENNISAGSSSTFSFSATPPLAGVYYLYAVVYSNIGGQEVATDQYNWTEIFTAPYIFSIPVLFTDTKHTEVFEVNPTTYTEIMSNLKQQFSLATPPNLTQEALFLWGDFYYGGGSGIYNISVYQGTQSVTLGETVDLVYSTVLWGVRLHS</sequence>
<proteinExistence type="predicted"/>
<evidence type="ECO:0000313" key="1">
    <source>
        <dbReference type="EMBL" id="PSO04837.1"/>
    </source>
</evidence>
<dbReference type="InterPro" id="IPR011047">
    <property type="entry name" value="Quinoprotein_ADH-like_sf"/>
</dbReference>
<dbReference type="Proteomes" id="UP000240582">
    <property type="component" value="Unassembled WGS sequence"/>
</dbReference>
<protein>
    <submittedName>
        <fullName evidence="1">Uncharacterized protein</fullName>
    </submittedName>
</protein>
<organism evidence="1 2">
    <name type="scientific">Candidatus Marsarchaeota G2 archaeon ECH_B_SAG-G06</name>
    <dbReference type="NCBI Taxonomy" id="1978166"/>
    <lineage>
        <taxon>Archaea</taxon>
        <taxon>Candidatus Marsarchaeota</taxon>
        <taxon>Candidatus Marsarchaeota group 2</taxon>
    </lineage>
</organism>
<dbReference type="AlphaFoldDB" id="A0A2R6C1V2"/>
<evidence type="ECO:0000313" key="2">
    <source>
        <dbReference type="Proteomes" id="UP000240582"/>
    </source>
</evidence>
<comment type="caution">
    <text evidence="1">The sequence shown here is derived from an EMBL/GenBank/DDBJ whole genome shotgun (WGS) entry which is preliminary data.</text>
</comment>
<dbReference type="EMBL" id="NEXN01000028">
    <property type="protein sequence ID" value="PSO04837.1"/>
    <property type="molecule type" value="Genomic_DNA"/>
</dbReference>
<reference evidence="1 2" key="1">
    <citation type="submission" date="2017-04" db="EMBL/GenBank/DDBJ databases">
        <title>Novel microbial lineages endemic to geothermal iron-oxide mats fill important gaps in the evolutionary history of Archaea.</title>
        <authorList>
            <person name="Jay Z.J."/>
            <person name="Beam J.P."/>
            <person name="Dlakic M."/>
            <person name="Rusch D.B."/>
            <person name="Kozubal M.A."/>
            <person name="Inskeep W.P."/>
        </authorList>
    </citation>
    <scope>NUCLEOTIDE SEQUENCE [LARGE SCALE GENOMIC DNA]</scope>
    <source>
        <strain evidence="1">ECH_B_SAG-G06</strain>
    </source>
</reference>
<name>A0A2R6C1V2_9ARCH</name>